<dbReference type="InterPro" id="IPR001623">
    <property type="entry name" value="DnaJ_domain"/>
</dbReference>
<evidence type="ECO:0000313" key="2">
    <source>
        <dbReference type="EMBL" id="VAV93162.1"/>
    </source>
</evidence>
<proteinExistence type="predicted"/>
<dbReference type="EMBL" id="UOEE01000159">
    <property type="protein sequence ID" value="VAV93162.1"/>
    <property type="molecule type" value="Genomic_DNA"/>
</dbReference>
<evidence type="ECO:0000259" key="1">
    <source>
        <dbReference type="PROSITE" id="PS50076"/>
    </source>
</evidence>
<organism evidence="2">
    <name type="scientific">hydrothermal vent metagenome</name>
    <dbReference type="NCBI Taxonomy" id="652676"/>
    <lineage>
        <taxon>unclassified sequences</taxon>
        <taxon>metagenomes</taxon>
        <taxon>ecological metagenomes</taxon>
    </lineage>
</organism>
<name>A0A3B0RN91_9ZZZZ</name>
<dbReference type="SUPFAM" id="SSF46565">
    <property type="entry name" value="Chaperone J-domain"/>
    <property type="match status" value="1"/>
</dbReference>
<protein>
    <recommendedName>
        <fullName evidence="1">J domain-containing protein</fullName>
    </recommendedName>
</protein>
<dbReference type="CDD" id="cd06257">
    <property type="entry name" value="DnaJ"/>
    <property type="match status" value="1"/>
</dbReference>
<reference evidence="2" key="1">
    <citation type="submission" date="2018-06" db="EMBL/GenBank/DDBJ databases">
        <authorList>
            <person name="Zhirakovskaya E."/>
        </authorList>
    </citation>
    <scope>NUCLEOTIDE SEQUENCE</scope>
</reference>
<dbReference type="Gene3D" id="1.10.287.110">
    <property type="entry name" value="DnaJ domain"/>
    <property type="match status" value="1"/>
</dbReference>
<dbReference type="PRINTS" id="PR00625">
    <property type="entry name" value="JDOMAIN"/>
</dbReference>
<feature type="domain" description="J" evidence="1">
    <location>
        <begin position="143"/>
        <end position="200"/>
    </location>
</feature>
<sequence>MSDDFKYTPKFFDIRVKPPGQEKAKAEEQRCEWDGCVAKGNCKAPQSPDALNEYFYFCQKHTAEYNKAWNFFHGMSESAARAYQQGQAYGNRPTWDMRRSAKGQDASAKGWQHRFADPLDLTGDAKFREQQQPERRLGRLQALAMDDLGLAHDTEPKYVRTRYLKLVKTFHPDANKGDRSTEGRLQQVIRAYQILKTAKLA</sequence>
<dbReference type="InterPro" id="IPR036869">
    <property type="entry name" value="J_dom_sf"/>
</dbReference>
<gene>
    <name evidence="2" type="ORF">MNBD_ALPHA06-1106</name>
</gene>
<dbReference type="Pfam" id="PF00226">
    <property type="entry name" value="DnaJ"/>
    <property type="match status" value="1"/>
</dbReference>
<dbReference type="AlphaFoldDB" id="A0A3B0RN91"/>
<dbReference type="SMART" id="SM00271">
    <property type="entry name" value="DnaJ"/>
    <property type="match status" value="1"/>
</dbReference>
<accession>A0A3B0RN91</accession>
<dbReference type="PROSITE" id="PS50076">
    <property type="entry name" value="DNAJ_2"/>
    <property type="match status" value="1"/>
</dbReference>